<sequence>MNIGRFIYHTVSAIWNSNISEHSFRGPGLFMRNDFMPTASLAMLTVTNDPNKRISRMYGGWLAMNEPDRV</sequence>
<evidence type="ECO:0000313" key="3">
    <source>
        <dbReference type="EMBL" id="QNO50363.1"/>
    </source>
</evidence>
<evidence type="ECO:0000313" key="2">
    <source>
        <dbReference type="EMBL" id="QNO45117.1"/>
    </source>
</evidence>
<accession>A0A7G9YQS9</accession>
<dbReference type="AlphaFoldDB" id="A0A7G9YQS9"/>
<protein>
    <submittedName>
        <fullName evidence="3">Uncharacterized protein</fullName>
    </submittedName>
</protein>
<organism evidence="3">
    <name type="scientific">Candidatus Methanogaster sp. ANME-2c ERB4</name>
    <dbReference type="NCBI Taxonomy" id="2759911"/>
    <lineage>
        <taxon>Archaea</taxon>
        <taxon>Methanobacteriati</taxon>
        <taxon>Methanobacteriota</taxon>
        <taxon>Stenosarchaea group</taxon>
        <taxon>Methanomicrobia</taxon>
        <taxon>Methanosarcinales</taxon>
        <taxon>ANME-2 cluster</taxon>
        <taxon>Candidatus Methanogasteraceae</taxon>
        <taxon>Candidatus Methanogaster</taxon>
    </lineage>
</organism>
<name>A0A7G9YQS9_9EURY</name>
<dbReference type="EMBL" id="MT630848">
    <property type="protein sequence ID" value="QNO43659.1"/>
    <property type="molecule type" value="Genomic_DNA"/>
</dbReference>
<reference evidence="3" key="1">
    <citation type="submission" date="2020-06" db="EMBL/GenBank/DDBJ databases">
        <title>Unique genomic features of the anaerobic methanotrophic archaea.</title>
        <authorList>
            <person name="Chadwick G.L."/>
            <person name="Skennerton C.T."/>
            <person name="Laso-Perez R."/>
            <person name="Leu A.O."/>
            <person name="Speth D.R."/>
            <person name="Yu H."/>
            <person name="Morgan-Lang C."/>
            <person name="Hatzenpichler R."/>
            <person name="Goudeau D."/>
            <person name="Malmstrom R."/>
            <person name="Brazelton W.J."/>
            <person name="Woyke T."/>
            <person name="Hallam S.J."/>
            <person name="Tyson G.W."/>
            <person name="Wegener G."/>
            <person name="Boetius A."/>
            <person name="Orphan V."/>
        </authorList>
    </citation>
    <scope>NUCLEOTIDE SEQUENCE</scope>
</reference>
<dbReference type="EMBL" id="MT631075">
    <property type="protein sequence ID" value="QNO45117.1"/>
    <property type="molecule type" value="Genomic_DNA"/>
</dbReference>
<evidence type="ECO:0000313" key="1">
    <source>
        <dbReference type="EMBL" id="QNO43659.1"/>
    </source>
</evidence>
<gene>
    <name evidence="2" type="ORF">AGMAKMMB_00004</name>
    <name evidence="3" type="ORF">BOLHPIDD_00004</name>
    <name evidence="1" type="ORF">MOOKMAHM_00028</name>
</gene>
<dbReference type="EMBL" id="MT631432">
    <property type="protein sequence ID" value="QNO50363.1"/>
    <property type="molecule type" value="Genomic_DNA"/>
</dbReference>
<proteinExistence type="predicted"/>